<evidence type="ECO:0000313" key="2">
    <source>
        <dbReference type="EMBL" id="WNZ44077.1"/>
    </source>
</evidence>
<feature type="domain" description="Plasmid pRiA4b Orf3-like" evidence="1">
    <location>
        <begin position="11"/>
        <end position="163"/>
    </location>
</feature>
<reference evidence="2" key="2">
    <citation type="submission" date="2023-07" db="EMBL/GenBank/DDBJ databases">
        <authorList>
            <person name="Bai X.-H."/>
            <person name="Wang H.-H."/>
            <person name="Wang J."/>
            <person name="Ma M.-Y."/>
            <person name="Hu H.-H."/>
            <person name="Song Z.-L."/>
            <person name="Ma H.-G."/>
            <person name="Fan Y."/>
            <person name="Du C.-Y."/>
            <person name="Xu J.-C."/>
        </authorList>
    </citation>
    <scope>NUCLEOTIDE SEQUENCE</scope>
    <source>
        <strain evidence="2">CZ1</strain>
    </source>
</reference>
<dbReference type="InterPro" id="IPR012912">
    <property type="entry name" value="Plasmid_pRiA4b_Orf3-like"/>
</dbReference>
<dbReference type="PANTHER" id="PTHR41878:SF1">
    <property type="entry name" value="TNPR PROTEIN"/>
    <property type="match status" value="1"/>
</dbReference>
<dbReference type="SUPFAM" id="SSF159941">
    <property type="entry name" value="MM3350-like"/>
    <property type="match status" value="1"/>
</dbReference>
<evidence type="ECO:0000259" key="1">
    <source>
        <dbReference type="Pfam" id="PF07929"/>
    </source>
</evidence>
<protein>
    <submittedName>
        <fullName evidence="2">Plasmid pRiA4b ORF-3 family protein</fullName>
    </submittedName>
</protein>
<organism evidence="2">
    <name type="scientific">Leptolyngbya boryana CZ1</name>
    <dbReference type="NCBI Taxonomy" id="3060204"/>
    <lineage>
        <taxon>Bacteria</taxon>
        <taxon>Bacillati</taxon>
        <taxon>Cyanobacteriota</taxon>
        <taxon>Cyanophyceae</taxon>
        <taxon>Leptolyngbyales</taxon>
        <taxon>Leptolyngbyaceae</taxon>
        <taxon>Leptolyngbya group</taxon>
        <taxon>Leptolyngbya</taxon>
    </lineage>
</organism>
<dbReference type="PANTHER" id="PTHR41878">
    <property type="entry name" value="LEXA REPRESSOR-RELATED"/>
    <property type="match status" value="1"/>
</dbReference>
<dbReference type="Pfam" id="PF07929">
    <property type="entry name" value="PRiA4_ORF3"/>
    <property type="match status" value="1"/>
</dbReference>
<accession>A0AA97AMC1</accession>
<name>A0AA97AMC1_LEPBY</name>
<dbReference type="AlphaFoldDB" id="A0AA97AMC1"/>
<gene>
    <name evidence="2" type="ORF">Q2T42_19800</name>
</gene>
<dbReference type="InterPro" id="IPR024047">
    <property type="entry name" value="MM3350-like_sf"/>
</dbReference>
<proteinExistence type="predicted"/>
<sequence length="175" mass="20042">MPPRKSANSTVYQFKVTLRDIKPPIWRRIQVSSEITLTELHEIIQATMGWFNSHLHVFEIQGIEYGQPAPEYDWDVRNASKVKINKVITGESFKFRYIYDMGDGWEHEILLEKLLPADPKGQYPICVKGKRACPPEDCGGPYGYPEFLEAIQTPTHPEHVRCQAQVRVATVTKTG</sequence>
<dbReference type="EMBL" id="CP130144">
    <property type="protein sequence ID" value="WNZ44077.1"/>
    <property type="molecule type" value="Genomic_DNA"/>
</dbReference>
<reference evidence="2" key="1">
    <citation type="journal article" date="2023" name="Plants (Basel)">
        <title>Genomic Analysis of Leptolyngbya boryana CZ1 Reveals Efficient Carbon Fixation Modules.</title>
        <authorList>
            <person name="Bai X."/>
            <person name="Wang H."/>
            <person name="Cheng W."/>
            <person name="Wang J."/>
            <person name="Ma M."/>
            <person name="Hu H."/>
            <person name="Song Z."/>
            <person name="Ma H."/>
            <person name="Fan Y."/>
            <person name="Du C."/>
            <person name="Xu J."/>
        </authorList>
    </citation>
    <scope>NUCLEOTIDE SEQUENCE</scope>
    <source>
        <strain evidence="2">CZ1</strain>
    </source>
</reference>
<dbReference type="RefSeq" id="WP_316426264.1">
    <property type="nucleotide sequence ID" value="NZ_CP130144.1"/>
</dbReference>
<dbReference type="Gene3D" id="3.10.290.30">
    <property type="entry name" value="MM3350-like"/>
    <property type="match status" value="1"/>
</dbReference>